<sequence length="171" mass="19012">MPTSRPEITSHALFRPLSQDFYKPYPPYVLVNSQEDAKSALSAGCEPGCLLVLNTSGLPGTKSLQSDDIKGFRGRVGIVIWTLPFEADLSIVASQVLESLEVDGTAIGFATAEQSAQWKQACLEWAKAQKTEDEQDREQDGITIEWTFKDVKGEEWVQWSVVKKAPEWAFC</sequence>
<comment type="caution">
    <text evidence="1">The sequence shown here is derived from an EMBL/GenBank/DDBJ whole genome shotgun (WGS) entry which is preliminary data.</text>
</comment>
<dbReference type="Proteomes" id="UP000663841">
    <property type="component" value="Unassembled WGS sequence"/>
</dbReference>
<name>A0A8H3A209_9AGAM</name>
<gene>
    <name evidence="1" type="ORF">RDB_LOCUS848</name>
</gene>
<protein>
    <submittedName>
        <fullName evidence="1">Uncharacterized protein</fullName>
    </submittedName>
</protein>
<accession>A0A8H3A209</accession>
<evidence type="ECO:0000313" key="2">
    <source>
        <dbReference type="Proteomes" id="UP000663841"/>
    </source>
</evidence>
<dbReference type="EMBL" id="CAJMWW010000002">
    <property type="protein sequence ID" value="CAE6394676.1"/>
    <property type="molecule type" value="Genomic_DNA"/>
</dbReference>
<organism evidence="1 2">
    <name type="scientific">Rhizoctonia solani</name>
    <dbReference type="NCBI Taxonomy" id="456999"/>
    <lineage>
        <taxon>Eukaryota</taxon>
        <taxon>Fungi</taxon>
        <taxon>Dikarya</taxon>
        <taxon>Basidiomycota</taxon>
        <taxon>Agaricomycotina</taxon>
        <taxon>Agaricomycetes</taxon>
        <taxon>Cantharellales</taxon>
        <taxon>Ceratobasidiaceae</taxon>
        <taxon>Rhizoctonia</taxon>
    </lineage>
</organism>
<reference evidence="1" key="1">
    <citation type="submission" date="2021-01" db="EMBL/GenBank/DDBJ databases">
        <authorList>
            <person name="Kaushik A."/>
        </authorList>
    </citation>
    <scope>NUCLEOTIDE SEQUENCE</scope>
    <source>
        <strain evidence="1">AG3-T5</strain>
    </source>
</reference>
<proteinExistence type="predicted"/>
<evidence type="ECO:0000313" key="1">
    <source>
        <dbReference type="EMBL" id="CAE6394676.1"/>
    </source>
</evidence>
<dbReference type="AlphaFoldDB" id="A0A8H3A209"/>